<feature type="transmembrane region" description="Helical" evidence="8">
    <location>
        <begin position="82"/>
        <end position="102"/>
    </location>
</feature>
<evidence type="ECO:0000256" key="3">
    <source>
        <dbReference type="ARBA" id="ARBA00022448"/>
    </source>
</evidence>
<evidence type="ECO:0000259" key="9">
    <source>
        <dbReference type="PROSITE" id="PS50850"/>
    </source>
</evidence>
<dbReference type="NCBIfam" id="TIGR00710">
    <property type="entry name" value="efflux_Bcr_CflA"/>
    <property type="match status" value="1"/>
</dbReference>
<dbReference type="Pfam" id="PF07690">
    <property type="entry name" value="MFS_1"/>
    <property type="match status" value="1"/>
</dbReference>
<feature type="transmembrane region" description="Helical" evidence="8">
    <location>
        <begin position="137"/>
        <end position="161"/>
    </location>
</feature>
<comment type="subcellular location">
    <subcellularLocation>
        <location evidence="1 8">Cell membrane</location>
        <topology evidence="1 8">Multi-pass membrane protein</topology>
    </subcellularLocation>
</comment>
<dbReference type="InterPro" id="IPR011701">
    <property type="entry name" value="MFS"/>
</dbReference>
<evidence type="ECO:0000256" key="1">
    <source>
        <dbReference type="ARBA" id="ARBA00004651"/>
    </source>
</evidence>
<dbReference type="PRINTS" id="PR01035">
    <property type="entry name" value="TCRTETA"/>
</dbReference>
<protein>
    <recommendedName>
        <fullName evidence="8">Bcr/CflA family efflux transporter</fullName>
    </recommendedName>
</protein>
<feature type="transmembrane region" description="Helical" evidence="8">
    <location>
        <begin position="253"/>
        <end position="271"/>
    </location>
</feature>
<keyword evidence="3 8" id="KW-0813">Transport</keyword>
<dbReference type="OrthoDB" id="9800416at2"/>
<keyword evidence="5 8" id="KW-0812">Transmembrane</keyword>
<dbReference type="InterPro" id="IPR004812">
    <property type="entry name" value="Efflux_drug-R_Bcr/CmlA"/>
</dbReference>
<dbReference type="FunFam" id="1.20.1720.10:FF:000005">
    <property type="entry name" value="Bcr/CflA family efflux transporter"/>
    <property type="match status" value="1"/>
</dbReference>
<proteinExistence type="inferred from homology"/>
<evidence type="ECO:0000313" key="11">
    <source>
        <dbReference type="Proteomes" id="UP000256562"/>
    </source>
</evidence>
<dbReference type="PANTHER" id="PTHR23502">
    <property type="entry name" value="MAJOR FACILITATOR SUPERFAMILY"/>
    <property type="match status" value="1"/>
</dbReference>
<evidence type="ECO:0000313" key="10">
    <source>
        <dbReference type="EMBL" id="REH94975.1"/>
    </source>
</evidence>
<gene>
    <name evidence="10" type="ORF">DOS83_06890</name>
</gene>
<dbReference type="InterPro" id="IPR020846">
    <property type="entry name" value="MFS_dom"/>
</dbReference>
<evidence type="ECO:0000256" key="5">
    <source>
        <dbReference type="ARBA" id="ARBA00022692"/>
    </source>
</evidence>
<organism evidence="10 11">
    <name type="scientific">Staphylococcus felis</name>
    <dbReference type="NCBI Taxonomy" id="46127"/>
    <lineage>
        <taxon>Bacteria</taxon>
        <taxon>Bacillati</taxon>
        <taxon>Bacillota</taxon>
        <taxon>Bacilli</taxon>
        <taxon>Bacillales</taxon>
        <taxon>Staphylococcaceae</taxon>
        <taxon>Staphylococcus</taxon>
    </lineage>
</organism>
<sequence length="401" mass="43923">MSKEKTKWSSPLFIIIMGGLAAFAPLSIDMYLPALPEVMRSLDASTSSVQLSLTWFMFGMAVGNVALGTLSDSTGRRKPLIYSLVIYFITSILIALTTNIWVLIVLRFIQGFGGGAGMVLSRAIATDLFEGVKLTKFLSLLMLVNGVAPVISPMLGGFILGFSSFRMIFWVLAAFSLLMLIGVLFKVNETLAHHERRPLQFKNVLSDFKVLLTTRSFIVPTLIQGLTFGIFFGYMAASPFILQNIYPLSAQQYSYVFAMTGLGLVMTVQVTSKLIDYFDQHTLFRVFSAIQIVGGILVIVALMNHWSLWVLLPSFLLIVSPIAGIATLGYAIAMEGLTRGKGSASSLIGLLQFAIGAFATPLVGIQGEHSVIPFVIVLIVIMVLIAVLHVFQYFKVEKHIQ</sequence>
<dbReference type="GO" id="GO:1990961">
    <property type="term" value="P:xenobiotic detoxification by transmembrane export across the plasma membrane"/>
    <property type="evidence" value="ECO:0007669"/>
    <property type="project" value="InterPro"/>
</dbReference>
<dbReference type="GO" id="GO:0042910">
    <property type="term" value="F:xenobiotic transmembrane transporter activity"/>
    <property type="evidence" value="ECO:0007669"/>
    <property type="project" value="InterPro"/>
</dbReference>
<evidence type="ECO:0000256" key="6">
    <source>
        <dbReference type="ARBA" id="ARBA00022989"/>
    </source>
</evidence>
<dbReference type="RefSeq" id="WP_116094405.1">
    <property type="nucleotide sequence ID" value="NZ_QKXN01000087.1"/>
</dbReference>
<feature type="transmembrane region" description="Helical" evidence="8">
    <location>
        <begin position="217"/>
        <end position="241"/>
    </location>
</feature>
<dbReference type="Gene3D" id="1.20.1720.10">
    <property type="entry name" value="Multidrug resistance protein D"/>
    <property type="match status" value="1"/>
</dbReference>
<dbReference type="EMBL" id="QKXQ01000324">
    <property type="protein sequence ID" value="REH94975.1"/>
    <property type="molecule type" value="Genomic_DNA"/>
</dbReference>
<comment type="caution">
    <text evidence="10">The sequence shown here is derived from an EMBL/GenBank/DDBJ whole genome shotgun (WGS) entry which is preliminary data.</text>
</comment>
<dbReference type="InterPro" id="IPR036259">
    <property type="entry name" value="MFS_trans_sf"/>
</dbReference>
<reference evidence="10 11" key="1">
    <citation type="journal article" date="2018" name="Vet. Microbiol.">
        <title>Characterisation of Staphylococcus felis isolated from cats using whole genome sequencing.</title>
        <authorList>
            <person name="Worthing K."/>
            <person name="Pang S."/>
            <person name="Trott D.J."/>
            <person name="Abraham S."/>
            <person name="Coombs G.W."/>
            <person name="Jordan D."/>
            <person name="McIntyre L."/>
            <person name="Davies M.R."/>
            <person name="Norris J."/>
        </authorList>
    </citation>
    <scope>NUCLEOTIDE SEQUENCE [LARGE SCALE GENOMIC DNA]</scope>
    <source>
        <strain evidence="10 11">F9</strain>
    </source>
</reference>
<comment type="similarity">
    <text evidence="2 8">Belongs to the major facilitator superfamily. Bcr/CmlA family.</text>
</comment>
<dbReference type="PROSITE" id="PS50850">
    <property type="entry name" value="MFS"/>
    <property type="match status" value="1"/>
</dbReference>
<evidence type="ECO:0000256" key="4">
    <source>
        <dbReference type="ARBA" id="ARBA00022475"/>
    </source>
</evidence>
<feature type="transmembrane region" description="Helical" evidence="8">
    <location>
        <begin position="283"/>
        <end position="303"/>
    </location>
</feature>
<dbReference type="InterPro" id="IPR001958">
    <property type="entry name" value="Tet-R_TetA/multi-R_MdtG-like"/>
</dbReference>
<dbReference type="PANTHER" id="PTHR23502:SF132">
    <property type="entry name" value="POLYAMINE TRANSPORTER 2-RELATED"/>
    <property type="match status" value="1"/>
</dbReference>
<accession>A0A3E0IPE7</accession>
<dbReference type="SUPFAM" id="SSF103473">
    <property type="entry name" value="MFS general substrate transporter"/>
    <property type="match status" value="1"/>
</dbReference>
<feature type="transmembrane region" description="Helical" evidence="8">
    <location>
        <begin position="108"/>
        <end position="125"/>
    </location>
</feature>
<evidence type="ECO:0000256" key="8">
    <source>
        <dbReference type="RuleBase" id="RU365088"/>
    </source>
</evidence>
<dbReference type="CDD" id="cd17320">
    <property type="entry name" value="MFS_MdfA_MDR_like"/>
    <property type="match status" value="1"/>
</dbReference>
<evidence type="ECO:0000256" key="7">
    <source>
        <dbReference type="ARBA" id="ARBA00023136"/>
    </source>
</evidence>
<feature type="transmembrane region" description="Helical" evidence="8">
    <location>
        <begin position="309"/>
        <end position="332"/>
    </location>
</feature>
<dbReference type="AlphaFoldDB" id="A0A3E0IPE7"/>
<dbReference type="GO" id="GO:0005886">
    <property type="term" value="C:plasma membrane"/>
    <property type="evidence" value="ECO:0007669"/>
    <property type="project" value="UniProtKB-SubCell"/>
</dbReference>
<keyword evidence="7 8" id="KW-0472">Membrane</keyword>
<name>A0A3E0IPE7_9STAP</name>
<feature type="transmembrane region" description="Helical" evidence="8">
    <location>
        <begin position="12"/>
        <end position="32"/>
    </location>
</feature>
<feature type="transmembrane region" description="Helical" evidence="8">
    <location>
        <begin position="344"/>
        <end position="365"/>
    </location>
</feature>
<keyword evidence="4 8" id="KW-1003">Cell membrane</keyword>
<feature type="transmembrane region" description="Helical" evidence="8">
    <location>
        <begin position="52"/>
        <end position="70"/>
    </location>
</feature>
<feature type="domain" description="Major facilitator superfamily (MFS) profile" evidence="9">
    <location>
        <begin position="11"/>
        <end position="398"/>
    </location>
</feature>
<feature type="transmembrane region" description="Helical" evidence="8">
    <location>
        <begin position="167"/>
        <end position="187"/>
    </location>
</feature>
<evidence type="ECO:0000256" key="2">
    <source>
        <dbReference type="ARBA" id="ARBA00006236"/>
    </source>
</evidence>
<keyword evidence="6 8" id="KW-1133">Transmembrane helix</keyword>
<dbReference type="Proteomes" id="UP000256562">
    <property type="component" value="Unassembled WGS sequence"/>
</dbReference>
<feature type="transmembrane region" description="Helical" evidence="8">
    <location>
        <begin position="371"/>
        <end position="391"/>
    </location>
</feature>